<evidence type="ECO:0000256" key="6">
    <source>
        <dbReference type="ARBA" id="ARBA00023136"/>
    </source>
</evidence>
<protein>
    <submittedName>
        <fullName evidence="10">Receptor-like protein 12</fullName>
    </submittedName>
</protein>
<dbReference type="PRINTS" id="PR00019">
    <property type="entry name" value="LEURICHRPT"/>
</dbReference>
<dbReference type="InterPro" id="IPR032675">
    <property type="entry name" value="LRR_dom_sf"/>
</dbReference>
<evidence type="ECO:0000313" key="9">
    <source>
        <dbReference type="Proteomes" id="UP000515123"/>
    </source>
</evidence>
<evidence type="ECO:0000256" key="5">
    <source>
        <dbReference type="ARBA" id="ARBA00022989"/>
    </source>
</evidence>
<dbReference type="PANTHER" id="PTHR48060:SF17">
    <property type="entry name" value="LRR RECEPTOR-LIKE SERINE_THREONINE-PROTEIN KINASE IRK-RELATED"/>
    <property type="match status" value="1"/>
</dbReference>
<dbReference type="Pfam" id="PF08263">
    <property type="entry name" value="LRRNT_2"/>
    <property type="match status" value="1"/>
</dbReference>
<dbReference type="InterPro" id="IPR001611">
    <property type="entry name" value="Leu-rich_rpt"/>
</dbReference>
<reference evidence="10" key="2">
    <citation type="submission" date="2025-08" db="UniProtKB">
        <authorList>
            <consortium name="RefSeq"/>
        </authorList>
    </citation>
    <scope>IDENTIFICATION</scope>
    <source>
        <tissue evidence="10">Leaf</tissue>
    </source>
</reference>
<evidence type="ECO:0000256" key="3">
    <source>
        <dbReference type="ARBA" id="ARBA00022729"/>
    </source>
</evidence>
<keyword evidence="9" id="KW-1185">Reference proteome</keyword>
<evidence type="ECO:0000256" key="4">
    <source>
        <dbReference type="ARBA" id="ARBA00022737"/>
    </source>
</evidence>
<dbReference type="InterPro" id="IPR013210">
    <property type="entry name" value="LRR_N_plant-typ"/>
</dbReference>
<dbReference type="Proteomes" id="UP000515123">
    <property type="component" value="Linkage group 16"/>
</dbReference>
<evidence type="ECO:0000259" key="8">
    <source>
        <dbReference type="Pfam" id="PF08263"/>
    </source>
</evidence>
<name>A0A6P5GE23_ANACO</name>
<dbReference type="Gene3D" id="3.80.10.10">
    <property type="entry name" value="Ribonuclease Inhibitor"/>
    <property type="match status" value="2"/>
</dbReference>
<dbReference type="Pfam" id="PF13855">
    <property type="entry name" value="LRR_8"/>
    <property type="match status" value="1"/>
</dbReference>
<dbReference type="AlphaFoldDB" id="A0A6P5GE23"/>
<dbReference type="SUPFAM" id="SSF52058">
    <property type="entry name" value="L domain-like"/>
    <property type="match status" value="1"/>
</dbReference>
<sequence>MGLYYHHSINDGFSRRALIIMRITLLIVIISMIMLSSKFGVGCPVEEYEALLEFKASCNGTSPPSWGKHSDCCLWERVICNNNTKQVSELHLHDLFWSYYPEGNWNLYEAQSWHLNLSIFSSFRELRHLDLSFNPFTGLLSSTTGLKKLKVLDLSDNQLTGEIPTSLGYLTSLEVLNLGLNELNASLSLKALVGLKKLKVLDLSENQFTGEIPMSLGYLTSLEVLNLGLNELNASLSLKALVGLKKLKVLDLSENQFTGENPLSLGYLTSLKVFLSRIEEAKGA</sequence>
<proteinExistence type="predicted"/>
<dbReference type="SMART" id="SM00369">
    <property type="entry name" value="LRR_TYP"/>
    <property type="match status" value="6"/>
</dbReference>
<dbReference type="PANTHER" id="PTHR48060">
    <property type="entry name" value="DNA DAMAGE-REPAIR/TOLERATION PROTEIN DRT100"/>
    <property type="match status" value="1"/>
</dbReference>
<dbReference type="GeneID" id="109722548"/>
<accession>A0A6P5GE23</accession>
<dbReference type="OrthoDB" id="695027at2759"/>
<feature type="transmembrane region" description="Helical" evidence="7">
    <location>
        <begin position="17"/>
        <end position="35"/>
    </location>
</feature>
<evidence type="ECO:0000313" key="10">
    <source>
        <dbReference type="RefSeq" id="XP_020106229.1"/>
    </source>
</evidence>
<dbReference type="Pfam" id="PF00560">
    <property type="entry name" value="LRR_1"/>
    <property type="match status" value="2"/>
</dbReference>
<dbReference type="PROSITE" id="PS51450">
    <property type="entry name" value="LRR"/>
    <property type="match status" value="1"/>
</dbReference>
<dbReference type="InterPro" id="IPR003591">
    <property type="entry name" value="Leu-rich_rpt_typical-subtyp"/>
</dbReference>
<evidence type="ECO:0000256" key="2">
    <source>
        <dbReference type="ARBA" id="ARBA00022692"/>
    </source>
</evidence>
<organism evidence="9 10">
    <name type="scientific">Ananas comosus</name>
    <name type="common">Pineapple</name>
    <name type="synonym">Ananas ananas</name>
    <dbReference type="NCBI Taxonomy" id="4615"/>
    <lineage>
        <taxon>Eukaryota</taxon>
        <taxon>Viridiplantae</taxon>
        <taxon>Streptophyta</taxon>
        <taxon>Embryophyta</taxon>
        <taxon>Tracheophyta</taxon>
        <taxon>Spermatophyta</taxon>
        <taxon>Magnoliopsida</taxon>
        <taxon>Liliopsida</taxon>
        <taxon>Poales</taxon>
        <taxon>Bromeliaceae</taxon>
        <taxon>Bromelioideae</taxon>
        <taxon>Ananas</taxon>
    </lineage>
</organism>
<keyword evidence="5 7" id="KW-1133">Transmembrane helix</keyword>
<feature type="domain" description="Leucine-rich repeat-containing N-terminal plant-type" evidence="8">
    <location>
        <begin position="47"/>
        <end position="81"/>
    </location>
</feature>
<keyword evidence="2 7" id="KW-0812">Transmembrane</keyword>
<evidence type="ECO:0000256" key="7">
    <source>
        <dbReference type="SAM" id="Phobius"/>
    </source>
</evidence>
<keyword evidence="1" id="KW-0433">Leucine-rich repeat</keyword>
<reference evidence="9" key="1">
    <citation type="journal article" date="2015" name="Nat. Genet.">
        <title>The pineapple genome and the evolution of CAM photosynthesis.</title>
        <authorList>
            <person name="Ming R."/>
            <person name="VanBuren R."/>
            <person name="Wai C.M."/>
            <person name="Tang H."/>
            <person name="Schatz M.C."/>
            <person name="Bowers J.E."/>
            <person name="Lyons E."/>
            <person name="Wang M.L."/>
            <person name="Chen J."/>
            <person name="Biggers E."/>
            <person name="Zhang J."/>
            <person name="Huang L."/>
            <person name="Zhang L."/>
            <person name="Miao W."/>
            <person name="Zhang J."/>
            <person name="Ye Z."/>
            <person name="Miao C."/>
            <person name="Lin Z."/>
            <person name="Wang H."/>
            <person name="Zhou H."/>
            <person name="Yim W.C."/>
            <person name="Priest H.D."/>
            <person name="Zheng C."/>
            <person name="Woodhouse M."/>
            <person name="Edger P.P."/>
            <person name="Guyot R."/>
            <person name="Guo H.B."/>
            <person name="Guo H."/>
            <person name="Zheng G."/>
            <person name="Singh R."/>
            <person name="Sharma A."/>
            <person name="Min X."/>
            <person name="Zheng Y."/>
            <person name="Lee H."/>
            <person name="Gurtowski J."/>
            <person name="Sedlazeck F.J."/>
            <person name="Harkess A."/>
            <person name="McKain M.R."/>
            <person name="Liao Z."/>
            <person name="Fang J."/>
            <person name="Liu J."/>
            <person name="Zhang X."/>
            <person name="Zhang Q."/>
            <person name="Hu W."/>
            <person name="Qin Y."/>
            <person name="Wang K."/>
            <person name="Chen L.Y."/>
            <person name="Shirley N."/>
            <person name="Lin Y.R."/>
            <person name="Liu L.Y."/>
            <person name="Hernandez A.G."/>
            <person name="Wright C.L."/>
            <person name="Bulone V."/>
            <person name="Tuskan G.A."/>
            <person name="Heath K."/>
            <person name="Zee F."/>
            <person name="Moore P.H."/>
            <person name="Sunkar R."/>
            <person name="Leebens-Mack J.H."/>
            <person name="Mockler T."/>
            <person name="Bennetzen J.L."/>
            <person name="Freeling M."/>
            <person name="Sankoff D."/>
            <person name="Paterson A.H."/>
            <person name="Zhu X."/>
            <person name="Yang X."/>
            <person name="Smith J.A."/>
            <person name="Cushman J.C."/>
            <person name="Paull R.E."/>
            <person name="Yu Q."/>
        </authorList>
    </citation>
    <scope>NUCLEOTIDE SEQUENCE [LARGE SCALE GENOMIC DNA]</scope>
    <source>
        <strain evidence="9">cv. F153</strain>
    </source>
</reference>
<keyword evidence="3" id="KW-0732">Signal</keyword>
<keyword evidence="4" id="KW-0677">Repeat</keyword>
<keyword evidence="6 7" id="KW-0472">Membrane</keyword>
<gene>
    <name evidence="10" type="primary">LOC109722548</name>
</gene>
<dbReference type="InterPro" id="IPR053211">
    <property type="entry name" value="DNA_repair-toleration"/>
</dbReference>
<dbReference type="RefSeq" id="XP_020106229.1">
    <property type="nucleotide sequence ID" value="XM_020250640.1"/>
</dbReference>
<evidence type="ECO:0000256" key="1">
    <source>
        <dbReference type="ARBA" id="ARBA00022614"/>
    </source>
</evidence>